<accession>A0A220VDC3</accession>
<evidence type="ECO:0000256" key="5">
    <source>
        <dbReference type="ARBA" id="ARBA00022694"/>
    </source>
</evidence>
<evidence type="ECO:0000256" key="3">
    <source>
        <dbReference type="ARBA" id="ARBA00022630"/>
    </source>
</evidence>
<feature type="site" description="Interacts with tRNA" evidence="9">
    <location>
        <position position="185"/>
    </location>
</feature>
<dbReference type="NCBIfam" id="TIGR00742">
    <property type="entry name" value="yjbN"/>
    <property type="match status" value="1"/>
</dbReference>
<keyword evidence="6 9" id="KW-0521">NADP</keyword>
<feature type="binding site" evidence="9 12">
    <location>
        <begin position="210"/>
        <end position="212"/>
    </location>
    <ligand>
        <name>FMN</name>
        <dbReference type="ChEBI" id="CHEBI:58210"/>
    </ligand>
</feature>
<feature type="domain" description="DUS-like FMN-binding" evidence="14">
    <location>
        <begin position="14"/>
        <end position="319"/>
    </location>
</feature>
<evidence type="ECO:0000256" key="7">
    <source>
        <dbReference type="ARBA" id="ARBA00022884"/>
    </source>
</evidence>
<feature type="binding site" evidence="9 12">
    <location>
        <position position="68"/>
    </location>
    <ligand>
        <name>FMN</name>
        <dbReference type="ChEBI" id="CHEBI:58210"/>
    </ligand>
</feature>
<dbReference type="SUPFAM" id="SSF51395">
    <property type="entry name" value="FMN-linked oxidoreductases"/>
    <property type="match status" value="1"/>
</dbReference>
<feature type="binding site" evidence="9 12">
    <location>
        <position position="170"/>
    </location>
    <ligand>
        <name>FMN</name>
        <dbReference type="ChEBI" id="CHEBI:58210"/>
    </ligand>
</feature>
<keyword evidence="4 9" id="KW-0288">FMN</keyword>
<feature type="site" description="Interacts with tRNA" evidence="9">
    <location>
        <position position="95"/>
    </location>
</feature>
<evidence type="ECO:0000256" key="10">
    <source>
        <dbReference type="PIRNR" id="PIRNR006621"/>
    </source>
</evidence>
<comment type="catalytic activity">
    <reaction evidence="9">
        <text>5,6-dihydrouridine(20a) in tRNA + NADP(+) = uridine(20a) in tRNA + NADPH + H(+)</text>
        <dbReference type="Rhea" id="RHEA:53344"/>
        <dbReference type="Rhea" id="RHEA-COMP:13535"/>
        <dbReference type="Rhea" id="RHEA-COMP:13536"/>
        <dbReference type="ChEBI" id="CHEBI:15378"/>
        <dbReference type="ChEBI" id="CHEBI:57783"/>
        <dbReference type="ChEBI" id="CHEBI:58349"/>
        <dbReference type="ChEBI" id="CHEBI:65315"/>
        <dbReference type="ChEBI" id="CHEBI:74443"/>
    </reaction>
</comment>
<evidence type="ECO:0000256" key="6">
    <source>
        <dbReference type="ARBA" id="ARBA00022857"/>
    </source>
</evidence>
<dbReference type="KEGG" id="pmai:CF386_04175"/>
<keyword evidence="16" id="KW-1185">Reference proteome</keyword>
<dbReference type="GO" id="GO:0050660">
    <property type="term" value="F:flavin adenine dinucleotide binding"/>
    <property type="evidence" value="ECO:0007669"/>
    <property type="project" value="InterPro"/>
</dbReference>
<organism evidence="15 16">
    <name type="scientific">Paraphotobacterium marinum</name>
    <dbReference type="NCBI Taxonomy" id="1755811"/>
    <lineage>
        <taxon>Bacteria</taxon>
        <taxon>Pseudomonadati</taxon>
        <taxon>Pseudomonadota</taxon>
        <taxon>Gammaproteobacteria</taxon>
        <taxon>Vibrionales</taxon>
        <taxon>Vibrionaceae</taxon>
        <taxon>Paraphotobacterium</taxon>
    </lineage>
</organism>
<gene>
    <name evidence="9" type="primary">dusA</name>
    <name evidence="15" type="ORF">CF386_04175</name>
</gene>
<keyword evidence="2 9" id="KW-0820">tRNA-binding</keyword>
<evidence type="ECO:0000256" key="1">
    <source>
        <dbReference type="ARBA" id="ARBA00001917"/>
    </source>
</evidence>
<keyword evidence="3 9" id="KW-0285">Flavoprotein</keyword>
<dbReference type="GO" id="GO:0102266">
    <property type="term" value="F:tRNA-dihydrouridine20a synthase activity"/>
    <property type="evidence" value="ECO:0007669"/>
    <property type="project" value="RHEA"/>
</dbReference>
<dbReference type="PROSITE" id="PS01136">
    <property type="entry name" value="UPF0034"/>
    <property type="match status" value="1"/>
</dbReference>
<keyword evidence="8 9" id="KW-0560">Oxidoreductase</keyword>
<dbReference type="PANTHER" id="PTHR42907:SF1">
    <property type="entry name" value="FMN-LINKED OXIDOREDUCTASES SUPERFAMILY PROTEIN"/>
    <property type="match status" value="1"/>
</dbReference>
<evidence type="ECO:0000259" key="14">
    <source>
        <dbReference type="Pfam" id="PF01207"/>
    </source>
</evidence>
<dbReference type="InterPro" id="IPR001269">
    <property type="entry name" value="DUS_fam"/>
</dbReference>
<feature type="site" description="Interacts with tRNA; defines subfamily-specific binding signature" evidence="9">
    <location>
        <position position="300"/>
    </location>
</feature>
<dbReference type="GO" id="GO:0102264">
    <property type="term" value="F:tRNA-dihydrouridine20 synthase activity"/>
    <property type="evidence" value="ECO:0007669"/>
    <property type="project" value="UniProtKB-EC"/>
</dbReference>
<evidence type="ECO:0000256" key="4">
    <source>
        <dbReference type="ARBA" id="ARBA00022643"/>
    </source>
</evidence>
<evidence type="ECO:0000256" key="11">
    <source>
        <dbReference type="PIRSR" id="PIRSR006621-1"/>
    </source>
</evidence>
<dbReference type="PIRSF" id="PIRSF006621">
    <property type="entry name" value="Dus"/>
    <property type="match status" value="1"/>
</dbReference>
<dbReference type="InterPro" id="IPR035587">
    <property type="entry name" value="DUS-like_FMN-bd"/>
</dbReference>
<comment type="similarity">
    <text evidence="10">Belongs to the dus family.</text>
</comment>
<dbReference type="NCBIfam" id="NF008774">
    <property type="entry name" value="PRK11815.1"/>
    <property type="match status" value="1"/>
</dbReference>
<feature type="binding site" evidence="9 12">
    <location>
        <position position="137"/>
    </location>
    <ligand>
        <name>FMN</name>
        <dbReference type="ChEBI" id="CHEBI:58210"/>
    </ligand>
</feature>
<feature type="binding site" evidence="9 12">
    <location>
        <begin position="232"/>
        <end position="233"/>
    </location>
    <ligand>
        <name>FMN</name>
        <dbReference type="ChEBI" id="CHEBI:58210"/>
    </ligand>
</feature>
<dbReference type="InterPro" id="IPR018517">
    <property type="entry name" value="tRNA_hU_synthase_CS"/>
</dbReference>
<keyword evidence="7 9" id="KW-0694">RNA-binding</keyword>
<dbReference type="GO" id="GO:0000049">
    <property type="term" value="F:tRNA binding"/>
    <property type="evidence" value="ECO:0007669"/>
    <property type="project" value="UniProtKB-UniRule"/>
</dbReference>
<evidence type="ECO:0000313" key="16">
    <source>
        <dbReference type="Proteomes" id="UP000242175"/>
    </source>
</evidence>
<comment type="catalytic activity">
    <reaction evidence="9">
        <text>5,6-dihydrouridine(20a) in tRNA + NAD(+) = uridine(20a) in tRNA + NADH + H(+)</text>
        <dbReference type="Rhea" id="RHEA:53348"/>
        <dbReference type="Rhea" id="RHEA-COMP:13535"/>
        <dbReference type="Rhea" id="RHEA-COMP:13536"/>
        <dbReference type="ChEBI" id="CHEBI:15378"/>
        <dbReference type="ChEBI" id="CHEBI:57540"/>
        <dbReference type="ChEBI" id="CHEBI:57945"/>
        <dbReference type="ChEBI" id="CHEBI:65315"/>
        <dbReference type="ChEBI" id="CHEBI:74443"/>
    </reaction>
</comment>
<keyword evidence="13" id="KW-0472">Membrane</keyword>
<keyword evidence="5 9" id="KW-0819">tRNA processing</keyword>
<dbReference type="AlphaFoldDB" id="A0A220VDC3"/>
<comment type="function">
    <text evidence="9">Catalyzes the synthesis of 5,6-dihydrouridine (D), a modified base found in the D-loop of most tRNAs, via the reduction of the C5-C6 double bond in target uridines. Specifically modifies U20 and U20a in tRNAs.</text>
</comment>
<evidence type="ECO:0000313" key="15">
    <source>
        <dbReference type="EMBL" id="ASK78271.1"/>
    </source>
</evidence>
<sequence>MIKNMQNYKYKFSVAPMLDWTDRHCRYFYRLMSPNVMLYTEMVTLGAIIYGKFDYLKFNLKEKPLSLQLGGSDPKQFKLAGEYIKDRGFTEINLNIGCPSARVQKGSFGACLMTEPDLVAECVNVIHRETNLPITVKTRIGIDNEDNYEFLYNFIDTIDKKSICDTFVIHARKAILSGLSPKENREIPPLKYDRVYKIKEDFHDKNIIINGGIKNINDSIDHLKKLDGVMIGREVYQNPYILTEIEREFYKSNNSPTRKEVVVSMMNYIEDELSNGAKLNHITRHMLGLFHGVPGGKKWRRFLSENSYKKDADLKVLENALTLTEVNV</sequence>
<dbReference type="InterPro" id="IPR004653">
    <property type="entry name" value="DusA"/>
</dbReference>
<comment type="caution">
    <text evidence="9">Lacks conserved residue(s) required for the propagation of feature annotation.</text>
</comment>
<dbReference type="Gene3D" id="1.20.120.1460">
    <property type="match status" value="1"/>
</dbReference>
<comment type="cofactor">
    <cofactor evidence="1 9 10 12">
        <name>FMN</name>
        <dbReference type="ChEBI" id="CHEBI:58210"/>
    </cofactor>
</comment>
<reference evidence="15 16" key="1">
    <citation type="journal article" date="2016" name="Int. J. Syst. Evol. Microbiol.">
        <title>Paraphotobacterium marinum gen. nov., sp. nov., a member of the family Vibrionaceae, isolated from surface seawater.</title>
        <authorList>
            <person name="Huang Z."/>
            <person name="Dong C."/>
            <person name="Shao Z."/>
        </authorList>
    </citation>
    <scope>NUCLEOTIDE SEQUENCE [LARGE SCALE GENOMIC DNA]</scope>
    <source>
        <strain evidence="15 16">NSCS20N07D</strain>
    </source>
</reference>
<dbReference type="CDD" id="cd02801">
    <property type="entry name" value="DUS_like_FMN"/>
    <property type="match status" value="1"/>
</dbReference>
<evidence type="ECO:0000256" key="9">
    <source>
        <dbReference type="HAMAP-Rule" id="MF_02041"/>
    </source>
</evidence>
<evidence type="ECO:0000256" key="12">
    <source>
        <dbReference type="PIRSR" id="PIRSR006621-2"/>
    </source>
</evidence>
<dbReference type="OrthoDB" id="9783413at2"/>
<comment type="catalytic activity">
    <reaction evidence="9">
        <text>5,6-dihydrouridine(20) in tRNA + NADP(+) = uridine(20) in tRNA + NADPH + H(+)</text>
        <dbReference type="Rhea" id="RHEA:53336"/>
        <dbReference type="Rhea" id="RHEA-COMP:13533"/>
        <dbReference type="Rhea" id="RHEA-COMP:13534"/>
        <dbReference type="ChEBI" id="CHEBI:15378"/>
        <dbReference type="ChEBI" id="CHEBI:57783"/>
        <dbReference type="ChEBI" id="CHEBI:58349"/>
        <dbReference type="ChEBI" id="CHEBI:65315"/>
        <dbReference type="ChEBI" id="CHEBI:74443"/>
        <dbReference type="EC" id="1.3.1.91"/>
    </reaction>
</comment>
<feature type="binding site" evidence="9">
    <location>
        <begin position="16"/>
        <end position="18"/>
    </location>
    <ligand>
        <name>FMN</name>
        <dbReference type="ChEBI" id="CHEBI:58210"/>
    </ligand>
</feature>
<dbReference type="Proteomes" id="UP000242175">
    <property type="component" value="Chromosome large"/>
</dbReference>
<name>A0A220VDC3_9GAMM</name>
<dbReference type="GO" id="GO:0010181">
    <property type="term" value="F:FMN binding"/>
    <property type="evidence" value="ECO:0007669"/>
    <property type="project" value="UniProtKB-UniRule"/>
</dbReference>
<dbReference type="Gene3D" id="3.20.20.70">
    <property type="entry name" value="Aldolase class I"/>
    <property type="match status" value="1"/>
</dbReference>
<dbReference type="HAMAP" id="MF_02041">
    <property type="entry name" value="DusA_subfam"/>
    <property type="match status" value="1"/>
</dbReference>
<protein>
    <recommendedName>
        <fullName evidence="9">tRNA-dihydrouridine(20/20a) synthase</fullName>
        <ecNumber evidence="9">1.3.1.91</ecNumber>
    </recommendedName>
    <alternativeName>
        <fullName evidence="9">U20-specific dihydrouridine synthase</fullName>
        <shortName evidence="9">U20-specific Dus</shortName>
    </alternativeName>
    <alternativeName>
        <fullName evidence="9">tRNA-dihydrouridine synthase A</fullName>
    </alternativeName>
</protein>
<feature type="active site" description="Proton donor" evidence="9 11">
    <location>
        <position position="98"/>
    </location>
</feature>
<evidence type="ECO:0000256" key="13">
    <source>
        <dbReference type="SAM" id="Phobius"/>
    </source>
</evidence>
<dbReference type="PANTHER" id="PTHR42907">
    <property type="entry name" value="FMN-LINKED OXIDOREDUCTASES SUPERFAMILY PROTEIN"/>
    <property type="match status" value="1"/>
</dbReference>
<keyword evidence="12" id="KW-0547">Nucleotide-binding</keyword>
<comment type="similarity">
    <text evidence="9">Belongs to the Dus family. DusA subfamily.</text>
</comment>
<feature type="site" description="Interacts with tRNA; defines subfamily-specific binding signature" evidence="9">
    <location>
        <position position="182"/>
    </location>
</feature>
<dbReference type="EC" id="1.3.1.91" evidence="9"/>
<dbReference type="EMBL" id="CP022355">
    <property type="protein sequence ID" value="ASK78271.1"/>
    <property type="molecule type" value="Genomic_DNA"/>
</dbReference>
<keyword evidence="13" id="KW-0812">Transmembrane</keyword>
<proteinExistence type="inferred from homology"/>
<keyword evidence="13" id="KW-1133">Transmembrane helix</keyword>
<feature type="transmembrane region" description="Helical" evidence="13">
    <location>
        <begin position="36"/>
        <end position="53"/>
    </location>
</feature>
<evidence type="ECO:0000256" key="8">
    <source>
        <dbReference type="ARBA" id="ARBA00023002"/>
    </source>
</evidence>
<dbReference type="Pfam" id="PF01207">
    <property type="entry name" value="Dus"/>
    <property type="match status" value="1"/>
</dbReference>
<comment type="catalytic activity">
    <reaction evidence="9">
        <text>5,6-dihydrouridine(20) in tRNA + NAD(+) = uridine(20) in tRNA + NADH + H(+)</text>
        <dbReference type="Rhea" id="RHEA:53340"/>
        <dbReference type="Rhea" id="RHEA-COMP:13533"/>
        <dbReference type="Rhea" id="RHEA-COMP:13534"/>
        <dbReference type="ChEBI" id="CHEBI:15378"/>
        <dbReference type="ChEBI" id="CHEBI:57540"/>
        <dbReference type="ChEBI" id="CHEBI:57945"/>
        <dbReference type="ChEBI" id="CHEBI:65315"/>
        <dbReference type="ChEBI" id="CHEBI:74443"/>
        <dbReference type="EC" id="1.3.1.91"/>
    </reaction>
</comment>
<dbReference type="InterPro" id="IPR013785">
    <property type="entry name" value="Aldolase_TIM"/>
</dbReference>
<evidence type="ECO:0000256" key="2">
    <source>
        <dbReference type="ARBA" id="ARBA00022555"/>
    </source>
</evidence>